<comment type="pathway">
    <text evidence="7">Carbohydrate biosynthesis; dTDP-L-rhamnose biosynthesis.</text>
</comment>
<dbReference type="STRING" id="354355.SAMN05660816_00336"/>
<evidence type="ECO:0000256" key="6">
    <source>
        <dbReference type="PIRSR" id="PIRSR600888-3"/>
    </source>
</evidence>
<dbReference type="CDD" id="cd00438">
    <property type="entry name" value="cupin_RmlC"/>
    <property type="match status" value="1"/>
</dbReference>
<dbReference type="GO" id="GO:0019305">
    <property type="term" value="P:dTDP-rhamnose biosynthetic process"/>
    <property type="evidence" value="ECO:0007669"/>
    <property type="project" value="UniProtKB-UniRule"/>
</dbReference>
<protein>
    <recommendedName>
        <fullName evidence="4 7">dTDP-4-dehydrorhamnose 3,5-epimerase</fullName>
        <ecNumber evidence="3 7">5.1.3.13</ecNumber>
    </recommendedName>
    <alternativeName>
        <fullName evidence="7">Thymidine diphospho-4-keto-rhamnose 3,5-epimerase</fullName>
    </alternativeName>
</protein>
<evidence type="ECO:0000256" key="3">
    <source>
        <dbReference type="ARBA" id="ARBA00012098"/>
    </source>
</evidence>
<dbReference type="PANTHER" id="PTHR21047">
    <property type="entry name" value="DTDP-6-DEOXY-D-GLUCOSE-3,5 EPIMERASE"/>
    <property type="match status" value="1"/>
</dbReference>
<dbReference type="UniPathway" id="UPA00124"/>
<dbReference type="NCBIfam" id="TIGR01221">
    <property type="entry name" value="rmlC"/>
    <property type="match status" value="1"/>
</dbReference>
<dbReference type="Gene3D" id="2.60.120.10">
    <property type="entry name" value="Jelly Rolls"/>
    <property type="match status" value="1"/>
</dbReference>
<dbReference type="OrthoDB" id="9800680at2"/>
<evidence type="ECO:0000313" key="9">
    <source>
        <dbReference type="Proteomes" id="UP000192610"/>
    </source>
</evidence>
<dbReference type="Proteomes" id="UP000192610">
    <property type="component" value="Unassembled WGS sequence"/>
</dbReference>
<comment type="caution">
    <text evidence="8">The sequence shown here is derived from an EMBL/GenBank/DDBJ whole genome shotgun (WGS) entry which is preliminary data.</text>
</comment>
<dbReference type="EMBL" id="LVXG01000012">
    <property type="protein sequence ID" value="OQP50812.1"/>
    <property type="molecule type" value="Genomic_DNA"/>
</dbReference>
<evidence type="ECO:0000256" key="1">
    <source>
        <dbReference type="ARBA" id="ARBA00001298"/>
    </source>
</evidence>
<accession>A0A1V9EXH4</accession>
<sequence length="183" mass="21097">MKFTALPLQGAYLIKPEVYSDGRGHFFRYFCKDEFTQIGHTKEWLQCNHSFTKTKGSIRGMHFQLPPHSEIKMVRCIAGQVLDVIVDLRKDSPTFLQWNSVELSAENRNMLYIPEGFAHGFQTLTDNCELLYHHTALYKPGAEGGLRFNDPRLGINWPITPTVISERDHNHTLVDNFFEGIKI</sequence>
<evidence type="ECO:0000256" key="4">
    <source>
        <dbReference type="ARBA" id="ARBA00019595"/>
    </source>
</evidence>
<keyword evidence="9" id="KW-1185">Reference proteome</keyword>
<dbReference type="GO" id="GO:0008830">
    <property type="term" value="F:dTDP-4-dehydrorhamnose 3,5-epimerase activity"/>
    <property type="evidence" value="ECO:0007669"/>
    <property type="project" value="UniProtKB-UniRule"/>
</dbReference>
<evidence type="ECO:0000256" key="2">
    <source>
        <dbReference type="ARBA" id="ARBA00001997"/>
    </source>
</evidence>
<dbReference type="PANTHER" id="PTHR21047:SF2">
    <property type="entry name" value="THYMIDINE DIPHOSPHO-4-KETO-RHAMNOSE 3,5-EPIMERASE"/>
    <property type="match status" value="1"/>
</dbReference>
<dbReference type="InterPro" id="IPR014710">
    <property type="entry name" value="RmlC-like_jellyroll"/>
</dbReference>
<comment type="subunit">
    <text evidence="7">Homodimer.</text>
</comment>
<evidence type="ECO:0000313" key="8">
    <source>
        <dbReference type="EMBL" id="OQP50812.1"/>
    </source>
</evidence>
<evidence type="ECO:0000256" key="7">
    <source>
        <dbReference type="RuleBase" id="RU364069"/>
    </source>
</evidence>
<evidence type="ECO:0000256" key="5">
    <source>
        <dbReference type="PIRSR" id="PIRSR600888-1"/>
    </source>
</evidence>
<dbReference type="AlphaFoldDB" id="A0A1V9EXH4"/>
<dbReference type="RefSeq" id="WP_081199243.1">
    <property type="nucleotide sequence ID" value="NZ_FOCZ01000001.1"/>
</dbReference>
<keyword evidence="7" id="KW-0413">Isomerase</keyword>
<dbReference type="SUPFAM" id="SSF51182">
    <property type="entry name" value="RmlC-like cupins"/>
    <property type="match status" value="1"/>
</dbReference>
<dbReference type="InterPro" id="IPR011051">
    <property type="entry name" value="RmlC_Cupin_sf"/>
</dbReference>
<feature type="site" description="Participates in a stacking interaction with the thymidine ring of dTDP-4-oxo-6-deoxyglucose" evidence="6">
    <location>
        <position position="138"/>
    </location>
</feature>
<feature type="active site" description="Proton donor" evidence="5">
    <location>
        <position position="132"/>
    </location>
</feature>
<proteinExistence type="inferred from homology"/>
<organism evidence="8 9">
    <name type="scientific">Niastella yeongjuensis</name>
    <dbReference type="NCBI Taxonomy" id="354355"/>
    <lineage>
        <taxon>Bacteria</taxon>
        <taxon>Pseudomonadati</taxon>
        <taxon>Bacteroidota</taxon>
        <taxon>Chitinophagia</taxon>
        <taxon>Chitinophagales</taxon>
        <taxon>Chitinophagaceae</taxon>
        <taxon>Niastella</taxon>
    </lineage>
</organism>
<gene>
    <name evidence="8" type="ORF">A4H97_03025</name>
</gene>
<comment type="similarity">
    <text evidence="7">Belongs to the dTDP-4-dehydrorhamnose 3,5-epimerase family.</text>
</comment>
<dbReference type="Pfam" id="PF00908">
    <property type="entry name" value="dTDP_sugar_isom"/>
    <property type="match status" value="1"/>
</dbReference>
<comment type="catalytic activity">
    <reaction evidence="1 7">
        <text>dTDP-4-dehydro-6-deoxy-alpha-D-glucose = dTDP-4-dehydro-beta-L-rhamnose</text>
        <dbReference type="Rhea" id="RHEA:16969"/>
        <dbReference type="ChEBI" id="CHEBI:57649"/>
        <dbReference type="ChEBI" id="CHEBI:62830"/>
        <dbReference type="EC" id="5.1.3.13"/>
    </reaction>
</comment>
<reference evidence="9" key="1">
    <citation type="submission" date="2016-04" db="EMBL/GenBank/DDBJ databases">
        <authorList>
            <person name="Chen L."/>
            <person name="Zhuang W."/>
            <person name="Wang G."/>
        </authorList>
    </citation>
    <scope>NUCLEOTIDE SEQUENCE [LARGE SCALE GENOMIC DNA]</scope>
    <source>
        <strain evidence="9">17621</strain>
    </source>
</reference>
<dbReference type="GO" id="GO:0000271">
    <property type="term" value="P:polysaccharide biosynthetic process"/>
    <property type="evidence" value="ECO:0007669"/>
    <property type="project" value="TreeGrafter"/>
</dbReference>
<name>A0A1V9EXH4_9BACT</name>
<dbReference type="InterPro" id="IPR000888">
    <property type="entry name" value="RmlC-like"/>
</dbReference>
<feature type="active site" description="Proton acceptor" evidence="5">
    <location>
        <position position="62"/>
    </location>
</feature>
<dbReference type="GO" id="GO:0005829">
    <property type="term" value="C:cytosol"/>
    <property type="evidence" value="ECO:0007669"/>
    <property type="project" value="TreeGrafter"/>
</dbReference>
<dbReference type="EC" id="5.1.3.13" evidence="3 7"/>
<comment type="function">
    <text evidence="2 7">Catalyzes the epimerization of the C3' and C5'positions of dTDP-6-deoxy-D-xylo-4-hexulose, forming dTDP-6-deoxy-L-lyxo-4-hexulose.</text>
</comment>